<gene>
    <name evidence="1" type="ORF">I316_02305</name>
</gene>
<sequence>MTHKLQVTDFPLHDLPRPMGLTRAYCLDRRLVLNATGGFFPFARRSYDIWDEDGSLRLTCRNQDFILEDIKVVKDSQGAVLYLLDTPRGQAYSHIRNAEKPIGSCGDDFGPKRDFIVDFDVLGTKRRQQWQIILINDRDDGVVVTEKFKTVARFTQRGWLRGWVRNNRRVEVAKYVDYSLIVTALAVMDLAGSSGDLLNPTREQVLTPTWDLWMQLDAEEEEDKRRRAERAECESPCENGVQRAAAGVANGFH</sequence>
<keyword evidence="2" id="KW-1185">Reference proteome</keyword>
<dbReference type="Proteomes" id="UP000092666">
    <property type="component" value="Unassembled WGS sequence"/>
</dbReference>
<evidence type="ECO:0000313" key="2">
    <source>
        <dbReference type="Proteomes" id="UP000092666"/>
    </source>
</evidence>
<protein>
    <submittedName>
        <fullName evidence="1">Uncharacterized protein</fullName>
    </submittedName>
</protein>
<name>A0A1B9GXQ7_9TREE</name>
<reference evidence="1 2" key="1">
    <citation type="submission" date="2013-07" db="EMBL/GenBank/DDBJ databases">
        <title>The Genome Sequence of Cryptococcus heveanensis BCC8398.</title>
        <authorList>
            <consortium name="The Broad Institute Genome Sequencing Platform"/>
            <person name="Cuomo C."/>
            <person name="Litvintseva A."/>
            <person name="Chen Y."/>
            <person name="Heitman J."/>
            <person name="Sun S."/>
            <person name="Springer D."/>
            <person name="Dromer F."/>
            <person name="Young S.K."/>
            <person name="Zeng Q."/>
            <person name="Gargeya S."/>
            <person name="Fitzgerald M."/>
            <person name="Abouelleil A."/>
            <person name="Alvarado L."/>
            <person name="Berlin A.M."/>
            <person name="Chapman S.B."/>
            <person name="Dewar J."/>
            <person name="Goldberg J."/>
            <person name="Griggs A."/>
            <person name="Gujja S."/>
            <person name="Hansen M."/>
            <person name="Howarth C."/>
            <person name="Imamovic A."/>
            <person name="Larimer J."/>
            <person name="McCowan C."/>
            <person name="Murphy C."/>
            <person name="Pearson M."/>
            <person name="Priest M."/>
            <person name="Roberts A."/>
            <person name="Saif S."/>
            <person name="Shea T."/>
            <person name="Sykes S."/>
            <person name="Wortman J."/>
            <person name="Nusbaum C."/>
            <person name="Birren B."/>
        </authorList>
    </citation>
    <scope>NUCLEOTIDE SEQUENCE [LARGE SCALE GENOMIC DNA]</scope>
    <source>
        <strain evidence="1 2">BCC8398</strain>
    </source>
</reference>
<dbReference type="InterPro" id="IPR007612">
    <property type="entry name" value="LOR"/>
</dbReference>
<dbReference type="EMBL" id="KI669497">
    <property type="protein sequence ID" value="OCF35812.1"/>
    <property type="molecule type" value="Genomic_DNA"/>
</dbReference>
<dbReference type="SUPFAM" id="SSF54518">
    <property type="entry name" value="Tubby C-terminal domain-like"/>
    <property type="match status" value="1"/>
</dbReference>
<proteinExistence type="predicted"/>
<dbReference type="InterPro" id="IPR025659">
    <property type="entry name" value="Tubby-like_C"/>
</dbReference>
<organism evidence="1 2">
    <name type="scientific">Kwoniella heveanensis BCC8398</name>
    <dbReference type="NCBI Taxonomy" id="1296120"/>
    <lineage>
        <taxon>Eukaryota</taxon>
        <taxon>Fungi</taxon>
        <taxon>Dikarya</taxon>
        <taxon>Basidiomycota</taxon>
        <taxon>Agaricomycotina</taxon>
        <taxon>Tremellomycetes</taxon>
        <taxon>Tremellales</taxon>
        <taxon>Cryptococcaceae</taxon>
        <taxon>Kwoniella</taxon>
    </lineage>
</organism>
<dbReference type="Pfam" id="PF04525">
    <property type="entry name" value="LOR"/>
    <property type="match status" value="1"/>
</dbReference>
<reference evidence="2" key="2">
    <citation type="submission" date="2013-12" db="EMBL/GenBank/DDBJ databases">
        <title>Evolution of pathogenesis and genome organization in the Tremellales.</title>
        <authorList>
            <person name="Cuomo C."/>
            <person name="Litvintseva A."/>
            <person name="Heitman J."/>
            <person name="Chen Y."/>
            <person name="Sun S."/>
            <person name="Springer D."/>
            <person name="Dromer F."/>
            <person name="Young S."/>
            <person name="Zeng Q."/>
            <person name="Chapman S."/>
            <person name="Gujja S."/>
            <person name="Saif S."/>
            <person name="Birren B."/>
        </authorList>
    </citation>
    <scope>NUCLEOTIDE SEQUENCE [LARGE SCALE GENOMIC DNA]</scope>
    <source>
        <strain evidence="2">BCC8398</strain>
    </source>
</reference>
<evidence type="ECO:0000313" key="1">
    <source>
        <dbReference type="EMBL" id="OCF35812.1"/>
    </source>
</evidence>
<dbReference type="AlphaFoldDB" id="A0A1B9GXQ7"/>
<accession>A0A1B9GXQ7</accession>